<reference evidence="1 2" key="1">
    <citation type="submission" date="2018-03" db="EMBL/GenBank/DDBJ databases">
        <authorList>
            <person name="Wu G."/>
        </authorList>
    </citation>
    <scope>NUCLEOTIDE SEQUENCE [LARGE SCALE GENOMIC DNA]</scope>
    <source>
        <strain evidence="1 2">SAM-118</strain>
    </source>
</reference>
<dbReference type="EMBL" id="PYTT01000142">
    <property type="protein sequence ID" value="RNK99361.1"/>
    <property type="molecule type" value="Genomic_DNA"/>
</dbReference>
<dbReference type="RefSeq" id="WP_017118817.1">
    <property type="nucleotide sequence ID" value="NZ_CP025272.1"/>
</dbReference>
<sequence length="293" mass="32708">MKYFLIIIRLVTLLIIPEVQSAPVIGPSVKIEQLAGIVRTLPPNIQRQMLVDSYRNFYPEKLGSHDLPETRARFDAAVTTAFYSKDPAISLEAASLYDFLDERHVATERDLHDVVGVLVKSRQFKIAKDFSKLHGIEPAIPPVLDGRGAATNAPAIIRHVGNSLIIESVDQGMLDSGIVIVASPLCHFTRTASDAIVRDTGLSGDLKDGLWLVPPESGLHLEEIDEWNSTHAKQKMAMVYDWLDWSRITDWSTPGFYFFRDKKIVAEIHGWPIDGSKKEELIAAVKKWKSGPN</sequence>
<organism evidence="1 2">
    <name type="scientific">Xanthomonas vasicola pv. vasculorum</name>
    <dbReference type="NCBI Taxonomy" id="325776"/>
    <lineage>
        <taxon>Bacteria</taxon>
        <taxon>Pseudomonadati</taxon>
        <taxon>Pseudomonadota</taxon>
        <taxon>Gammaproteobacteria</taxon>
        <taxon>Lysobacterales</taxon>
        <taxon>Lysobacteraceae</taxon>
        <taxon>Xanthomonas</taxon>
    </lineage>
</organism>
<gene>
    <name evidence="1" type="ORF">C9386_17925</name>
</gene>
<comment type="caution">
    <text evidence="1">The sequence shown here is derived from an EMBL/GenBank/DDBJ whole genome shotgun (WGS) entry which is preliminary data.</text>
</comment>
<proteinExistence type="predicted"/>
<name>A0AAE8F419_XANVA</name>
<evidence type="ECO:0000313" key="2">
    <source>
        <dbReference type="Proteomes" id="UP000284283"/>
    </source>
</evidence>
<dbReference type="AlphaFoldDB" id="A0AAE8F419"/>
<dbReference type="KEGG" id="xva:C7V42_08795"/>
<evidence type="ECO:0000313" key="1">
    <source>
        <dbReference type="EMBL" id="RNK99361.1"/>
    </source>
</evidence>
<dbReference type="Proteomes" id="UP000284283">
    <property type="component" value="Unassembled WGS sequence"/>
</dbReference>
<protein>
    <submittedName>
        <fullName evidence="1">Uncharacterized protein</fullName>
    </submittedName>
</protein>
<accession>A0AAE8F419</accession>